<dbReference type="OMA" id="MRCARNG"/>
<dbReference type="Gramene" id="KQK89261">
    <property type="protein sequence ID" value="KQK89261"/>
    <property type="gene ID" value="SETIT_039531mg"/>
</dbReference>
<feature type="compositionally biased region" description="Basic and acidic residues" evidence="1">
    <location>
        <begin position="109"/>
        <end position="126"/>
    </location>
</feature>
<evidence type="ECO:0000256" key="1">
    <source>
        <dbReference type="SAM" id="MobiDB-lite"/>
    </source>
</evidence>
<organism evidence="3 4">
    <name type="scientific">Setaria italica</name>
    <name type="common">Foxtail millet</name>
    <name type="synonym">Panicum italicum</name>
    <dbReference type="NCBI Taxonomy" id="4555"/>
    <lineage>
        <taxon>Eukaryota</taxon>
        <taxon>Viridiplantae</taxon>
        <taxon>Streptophyta</taxon>
        <taxon>Embryophyta</taxon>
        <taxon>Tracheophyta</taxon>
        <taxon>Spermatophyta</taxon>
        <taxon>Magnoliopsida</taxon>
        <taxon>Liliopsida</taxon>
        <taxon>Poales</taxon>
        <taxon>Poaceae</taxon>
        <taxon>PACMAD clade</taxon>
        <taxon>Panicoideae</taxon>
        <taxon>Panicodae</taxon>
        <taxon>Paniceae</taxon>
        <taxon>Cenchrinae</taxon>
        <taxon>Setaria</taxon>
    </lineage>
</organism>
<dbReference type="InParanoid" id="K4AKV3"/>
<feature type="region of interest" description="Disordered" evidence="1">
    <location>
        <begin position="80"/>
        <end position="153"/>
    </location>
</feature>
<evidence type="ECO:0000313" key="3">
    <source>
        <dbReference type="EnsemblPlants" id="KQK89261"/>
    </source>
</evidence>
<keyword evidence="2" id="KW-1133">Transmembrane helix</keyword>
<accession>K4AKV3</accession>
<dbReference type="AlphaFoldDB" id="K4AKV3"/>
<dbReference type="EMBL" id="AGNK02005650">
    <property type="status" value="NOT_ANNOTATED_CDS"/>
    <property type="molecule type" value="Genomic_DNA"/>
</dbReference>
<reference evidence="4" key="1">
    <citation type="journal article" date="2012" name="Nat. Biotechnol.">
        <title>Reference genome sequence of the model plant Setaria.</title>
        <authorList>
            <person name="Bennetzen J.L."/>
            <person name="Schmutz J."/>
            <person name="Wang H."/>
            <person name="Percifield R."/>
            <person name="Hawkins J."/>
            <person name="Pontaroli A.C."/>
            <person name="Estep M."/>
            <person name="Feng L."/>
            <person name="Vaughn J.N."/>
            <person name="Grimwood J."/>
            <person name="Jenkins J."/>
            <person name="Barry K."/>
            <person name="Lindquist E."/>
            <person name="Hellsten U."/>
            <person name="Deshpande S."/>
            <person name="Wang X."/>
            <person name="Wu X."/>
            <person name="Mitros T."/>
            <person name="Triplett J."/>
            <person name="Yang X."/>
            <person name="Ye C.Y."/>
            <person name="Mauro-Herrera M."/>
            <person name="Wang L."/>
            <person name="Li P."/>
            <person name="Sharma M."/>
            <person name="Sharma R."/>
            <person name="Ronald P.C."/>
            <person name="Panaud O."/>
            <person name="Kellogg E.A."/>
            <person name="Brutnell T.P."/>
            <person name="Doust A.N."/>
            <person name="Tuskan G.A."/>
            <person name="Rokhsar D."/>
            <person name="Devos K.M."/>
        </authorList>
    </citation>
    <scope>NUCLEOTIDE SEQUENCE [LARGE SCALE GENOMIC DNA]</scope>
    <source>
        <strain evidence="4">cv. Yugu1</strain>
    </source>
</reference>
<protein>
    <submittedName>
        <fullName evidence="3">Uncharacterized protein</fullName>
    </submittedName>
</protein>
<evidence type="ECO:0000313" key="4">
    <source>
        <dbReference type="Proteomes" id="UP000004995"/>
    </source>
</evidence>
<feature type="compositionally biased region" description="Basic and acidic residues" evidence="1">
    <location>
        <begin position="7"/>
        <end position="18"/>
    </location>
</feature>
<keyword evidence="2" id="KW-0472">Membrane</keyword>
<reference evidence="3" key="2">
    <citation type="submission" date="2018-08" db="UniProtKB">
        <authorList>
            <consortium name="EnsemblPlants"/>
        </authorList>
    </citation>
    <scope>IDENTIFICATION</scope>
    <source>
        <strain evidence="3">Yugu1</strain>
    </source>
</reference>
<evidence type="ECO:0000256" key="2">
    <source>
        <dbReference type="SAM" id="Phobius"/>
    </source>
</evidence>
<dbReference type="EnsemblPlants" id="KQK89261">
    <property type="protein sequence ID" value="KQK89261"/>
    <property type="gene ID" value="SETIT_039531mg"/>
</dbReference>
<feature type="region of interest" description="Disordered" evidence="1">
    <location>
        <begin position="1"/>
        <end position="44"/>
    </location>
</feature>
<feature type="transmembrane region" description="Helical" evidence="2">
    <location>
        <begin position="367"/>
        <end position="387"/>
    </location>
</feature>
<keyword evidence="4" id="KW-1185">Reference proteome</keyword>
<dbReference type="eggNOG" id="ENOG502R6HR">
    <property type="taxonomic scope" value="Eukaryota"/>
</dbReference>
<feature type="compositionally biased region" description="Basic and acidic residues" evidence="1">
    <location>
        <begin position="29"/>
        <end position="43"/>
    </location>
</feature>
<feature type="compositionally biased region" description="Gly residues" evidence="1">
    <location>
        <begin position="271"/>
        <end position="295"/>
    </location>
</feature>
<dbReference type="Proteomes" id="UP000004995">
    <property type="component" value="Unassembled WGS sequence"/>
</dbReference>
<name>K4AKV3_SETIT</name>
<dbReference type="HOGENOM" id="CLU_700969_0_0_1"/>
<feature type="region of interest" description="Disordered" evidence="1">
    <location>
        <begin position="255"/>
        <end position="302"/>
    </location>
</feature>
<proteinExistence type="predicted"/>
<sequence>GARKQRNGGEQRNQEVQDSRPYLLGRLSRRSDEQTARPGHDGRAGGLAVVRRVHLGELLWRRGELLQLRRRRIFCPQPRAHAARGRLDAEVGPPPLLAPAARRSRRPRGREDERRRGEAHGAERRLLGRPRGTEPAASRGAAAPLPVAIKDGSRPPAMGPVGVNGCFGEAKKVRPLVLEPLDVGVSGPSGEAANTKPPLGVGPVGVLGRSGAAKNANMFPALLASDPPGVVGAFSGNANMFPAAVVGWIDRSPGANENSAAAEDPARDAIGEGGGVGEGVGVREGGGGGVPGAGSKGASSSSILLRTEEAGRRQRRLRPASAAQGAEKATAECAGSMRSSARCRGAGGGVKKKGSSAMAMAQRGGGLFVSFCFVVALICFILAPYSVTAGGASVRESDGDGLMARTNVSI</sequence>
<keyword evidence="2" id="KW-0812">Transmembrane</keyword>